<reference evidence="3" key="1">
    <citation type="submission" date="2023-02" db="EMBL/GenBank/DDBJ databases">
        <title>Actinokineospora globicatena NBRC 15670.</title>
        <authorList>
            <person name="Ichikawa N."/>
            <person name="Sato H."/>
            <person name="Tonouchi N."/>
        </authorList>
    </citation>
    <scope>NUCLEOTIDE SEQUENCE</scope>
    <source>
        <strain evidence="3">NBRC 15670</strain>
    </source>
</reference>
<dbReference type="PANTHER" id="PTHR43581:SF4">
    <property type="entry name" value="ATP_GTP PHOSPHATASE"/>
    <property type="match status" value="1"/>
</dbReference>
<dbReference type="SUPFAM" id="SSF52540">
    <property type="entry name" value="P-loop containing nucleoside triphosphate hydrolases"/>
    <property type="match status" value="1"/>
</dbReference>
<dbReference type="PANTHER" id="PTHR43581">
    <property type="entry name" value="ATP/GTP PHOSPHATASE"/>
    <property type="match status" value="1"/>
</dbReference>
<evidence type="ECO:0000313" key="4">
    <source>
        <dbReference type="Proteomes" id="UP001165042"/>
    </source>
</evidence>
<gene>
    <name evidence="3" type="ORF">Aglo03_09730</name>
</gene>
<evidence type="ECO:0008006" key="5">
    <source>
        <dbReference type="Google" id="ProtNLM"/>
    </source>
</evidence>
<dbReference type="Pfam" id="PF13304">
    <property type="entry name" value="AAA_21"/>
    <property type="match status" value="1"/>
</dbReference>
<proteinExistence type="predicted"/>
<dbReference type="AlphaFoldDB" id="A0A9W6QKB6"/>
<accession>A0A9W6QKB6</accession>
<keyword evidence="4" id="KW-1185">Reference proteome</keyword>
<feature type="domain" description="OLD protein-like TOPRIM" evidence="2">
    <location>
        <begin position="395"/>
        <end position="458"/>
    </location>
</feature>
<dbReference type="Gene3D" id="3.40.50.300">
    <property type="entry name" value="P-loop containing nucleotide triphosphate hydrolases"/>
    <property type="match status" value="1"/>
</dbReference>
<comment type="caution">
    <text evidence="3">The sequence shown here is derived from an EMBL/GenBank/DDBJ whole genome shotgun (WGS) entry which is preliminary data.</text>
</comment>
<protein>
    <recommendedName>
        <fullName evidence="5">ATP-dependent endonuclease of the OLD family</fullName>
    </recommendedName>
</protein>
<evidence type="ECO:0000259" key="2">
    <source>
        <dbReference type="Pfam" id="PF20469"/>
    </source>
</evidence>
<evidence type="ECO:0000259" key="1">
    <source>
        <dbReference type="Pfam" id="PF13304"/>
    </source>
</evidence>
<organism evidence="3 4">
    <name type="scientific">Actinokineospora globicatena</name>
    <dbReference type="NCBI Taxonomy" id="103729"/>
    <lineage>
        <taxon>Bacteria</taxon>
        <taxon>Bacillati</taxon>
        <taxon>Actinomycetota</taxon>
        <taxon>Actinomycetes</taxon>
        <taxon>Pseudonocardiales</taxon>
        <taxon>Pseudonocardiaceae</taxon>
        <taxon>Actinokineospora</taxon>
    </lineage>
</organism>
<dbReference type="Pfam" id="PF20469">
    <property type="entry name" value="OLD-like_TOPRIM"/>
    <property type="match status" value="1"/>
</dbReference>
<evidence type="ECO:0000313" key="3">
    <source>
        <dbReference type="EMBL" id="GLW90157.1"/>
    </source>
</evidence>
<dbReference type="InterPro" id="IPR003959">
    <property type="entry name" value="ATPase_AAA_core"/>
</dbReference>
<sequence>MEPRVRIDRVRVRNFRNLADLDLSLLPGTVVVGENRAGKSNLVHAIRLVLDPGMSSLDRRLTREDFWDGLSDGTVDWDPMRAGQEIEISVDIVDFDDDPAVLAALSDALVAQEPLRARLTYKFAPVDTGSSNGGDRVKYRFNIFGGETAEQLVAADLRDHLHLVFLHALRDVESHLNSRRGSPLRALLEAAAQSVDEGDLAKVRDAMREANQSLNGLKQITEVSTGINNRITTIVGPKQALETDLKVASDDPLRLIRNMKLMVDGTAGRRLGSTSLGTLNVLYLALLELQLEQRLTDSDIAHVVMAIEEPEAHLHPHVQRLVFRRFLSDEQSARSVLVTTQSPHIASVTSPRSLVVMRDVGGRTTAAAAHTADLAEADWDDIARYLDATRAEMVFARSVLLVEGYAEQVLVPAVARTAGIDLDKLGITVCAIHGTHFRSYAKFCTALGIPWAVLTDGDDGAGQARATNLGGEFGGVTANIFVGTTTFENDLLNADARNIEPCFSVLRELGSSQMCARVEGWNGTPPGQEPFLSAISTVGGKGRFAHRLSRHEVHAPAYVLRALEHLSS</sequence>
<dbReference type="GO" id="GO:0005524">
    <property type="term" value="F:ATP binding"/>
    <property type="evidence" value="ECO:0007669"/>
    <property type="project" value="InterPro"/>
</dbReference>
<dbReference type="InterPro" id="IPR027417">
    <property type="entry name" value="P-loop_NTPase"/>
</dbReference>
<name>A0A9W6QKB6_9PSEU</name>
<dbReference type="GO" id="GO:0016887">
    <property type="term" value="F:ATP hydrolysis activity"/>
    <property type="evidence" value="ECO:0007669"/>
    <property type="project" value="InterPro"/>
</dbReference>
<dbReference type="Proteomes" id="UP001165042">
    <property type="component" value="Unassembled WGS sequence"/>
</dbReference>
<dbReference type="CDD" id="cd01026">
    <property type="entry name" value="TOPRIM_OLD"/>
    <property type="match status" value="1"/>
</dbReference>
<feature type="domain" description="ATPase AAA-type core" evidence="1">
    <location>
        <begin position="29"/>
        <end position="345"/>
    </location>
</feature>
<dbReference type="InterPro" id="IPR051396">
    <property type="entry name" value="Bact_Antivir_Def_Nuclease"/>
</dbReference>
<dbReference type="EMBL" id="BSSD01000001">
    <property type="protein sequence ID" value="GLW90157.1"/>
    <property type="molecule type" value="Genomic_DNA"/>
</dbReference>
<dbReference type="InterPro" id="IPR034139">
    <property type="entry name" value="TOPRIM_OLD"/>
</dbReference>